<evidence type="ECO:0000313" key="2">
    <source>
        <dbReference type="Proteomes" id="UP000593567"/>
    </source>
</evidence>
<dbReference type="Proteomes" id="UP000593567">
    <property type="component" value="Unassembled WGS sequence"/>
</dbReference>
<accession>A0A7J7IXR6</accession>
<reference evidence="1" key="1">
    <citation type="submission" date="2020-06" db="EMBL/GenBank/DDBJ databases">
        <title>Draft genome of Bugula neritina, a colonial animal packing powerful symbionts and potential medicines.</title>
        <authorList>
            <person name="Rayko M."/>
        </authorList>
    </citation>
    <scope>NUCLEOTIDE SEQUENCE [LARGE SCALE GENOMIC DNA]</scope>
    <source>
        <strain evidence="1">Kwan_BN1</strain>
    </source>
</reference>
<proteinExistence type="predicted"/>
<comment type="caution">
    <text evidence="1">The sequence shown here is derived from an EMBL/GenBank/DDBJ whole genome shotgun (WGS) entry which is preliminary data.</text>
</comment>
<protein>
    <submittedName>
        <fullName evidence="1">Uncharacterized protein</fullName>
    </submittedName>
</protein>
<sequence>MIKGNNWGQEYVDGELVSGLGYGSQEEFINCADVKIISSGAEITNLNHSTTLKPTTDKIQTAGKSTLSAILSTTAKKTRCYDKKSEFNAWCTNNCALGNCNSDYCWCDDNPVLPTKKVCEGVHKVWCENNCNHIPSYCPASHCSCQDVQFDPRV</sequence>
<dbReference type="EMBL" id="VXIV02003329">
    <property type="protein sequence ID" value="KAF6018174.1"/>
    <property type="molecule type" value="Genomic_DNA"/>
</dbReference>
<organism evidence="1 2">
    <name type="scientific">Bugula neritina</name>
    <name type="common">Brown bryozoan</name>
    <name type="synonym">Sertularia neritina</name>
    <dbReference type="NCBI Taxonomy" id="10212"/>
    <lineage>
        <taxon>Eukaryota</taxon>
        <taxon>Metazoa</taxon>
        <taxon>Spiralia</taxon>
        <taxon>Lophotrochozoa</taxon>
        <taxon>Bryozoa</taxon>
        <taxon>Gymnolaemata</taxon>
        <taxon>Cheilostomatida</taxon>
        <taxon>Flustrina</taxon>
        <taxon>Buguloidea</taxon>
        <taxon>Bugulidae</taxon>
        <taxon>Bugula</taxon>
    </lineage>
</organism>
<name>A0A7J7IXR6_BUGNE</name>
<gene>
    <name evidence="1" type="ORF">EB796_023513</name>
</gene>
<keyword evidence="2" id="KW-1185">Reference proteome</keyword>
<dbReference type="AlphaFoldDB" id="A0A7J7IXR6"/>
<evidence type="ECO:0000313" key="1">
    <source>
        <dbReference type="EMBL" id="KAF6018174.1"/>
    </source>
</evidence>